<keyword evidence="3" id="KW-0560">Oxidoreductase</keyword>
<dbReference type="PROSITE" id="PS00895">
    <property type="entry name" value="3_HYDROXYISOBUT_DH"/>
    <property type="match status" value="1"/>
</dbReference>
<evidence type="ECO:0000313" key="6">
    <source>
        <dbReference type="EMBL" id="GHF04769.1"/>
    </source>
</evidence>
<evidence type="ECO:0000256" key="3">
    <source>
        <dbReference type="ARBA" id="ARBA00023002"/>
    </source>
</evidence>
<dbReference type="SUPFAM" id="SSF51735">
    <property type="entry name" value="NAD(P)-binding Rossmann-fold domains"/>
    <property type="match status" value="1"/>
</dbReference>
<evidence type="ECO:0000256" key="2">
    <source>
        <dbReference type="ARBA" id="ARBA00009080"/>
    </source>
</evidence>
<evidence type="ECO:0000259" key="5">
    <source>
        <dbReference type="SMART" id="SM01350"/>
    </source>
</evidence>
<dbReference type="EMBL" id="BNAU01000005">
    <property type="protein sequence ID" value="GHF04769.1"/>
    <property type="molecule type" value="Genomic_DNA"/>
</dbReference>
<comment type="similarity">
    <text evidence="2">Belongs to the HIBADH-related family.</text>
</comment>
<keyword evidence="7" id="KW-1185">Reference proteome</keyword>
<dbReference type="Gene3D" id="3.40.50.720">
    <property type="entry name" value="NAD(P)-binding Rossmann-like Domain"/>
    <property type="match status" value="1"/>
</dbReference>
<dbReference type="SMART" id="SM01350">
    <property type="entry name" value="6PGD"/>
    <property type="match status" value="1"/>
</dbReference>
<accession>A0ABQ3J6I2</accession>
<dbReference type="Pfam" id="PF03446">
    <property type="entry name" value="NAD_binding_2"/>
    <property type="match status" value="1"/>
</dbReference>
<reference evidence="7" key="1">
    <citation type="journal article" date="2019" name="Int. J. Syst. Evol. Microbiol.">
        <title>The Global Catalogue of Microorganisms (GCM) 10K type strain sequencing project: providing services to taxonomists for standard genome sequencing and annotation.</title>
        <authorList>
            <consortium name="The Broad Institute Genomics Platform"/>
            <consortium name="The Broad Institute Genome Sequencing Center for Infectious Disease"/>
            <person name="Wu L."/>
            <person name="Ma J."/>
        </authorList>
    </citation>
    <scope>NUCLEOTIDE SEQUENCE [LARGE SCALE GENOMIC DNA]</scope>
    <source>
        <strain evidence="7">CGMCC 4.7677</strain>
    </source>
</reference>
<dbReference type="InterPro" id="IPR036291">
    <property type="entry name" value="NAD(P)-bd_dom_sf"/>
</dbReference>
<evidence type="ECO:0000313" key="7">
    <source>
        <dbReference type="Proteomes" id="UP000605897"/>
    </source>
</evidence>
<name>A0ABQ3J6I2_9PSEU</name>
<dbReference type="InterPro" id="IPR013328">
    <property type="entry name" value="6PGD_dom2"/>
</dbReference>
<dbReference type="InterPro" id="IPR008927">
    <property type="entry name" value="6-PGluconate_DH-like_C_sf"/>
</dbReference>
<dbReference type="Pfam" id="PF00393">
    <property type="entry name" value="6PGD"/>
    <property type="match status" value="1"/>
</dbReference>
<dbReference type="Gene3D" id="1.10.1040.10">
    <property type="entry name" value="N-(1-d-carboxylethyl)-l-norvaline Dehydrogenase, domain 2"/>
    <property type="match status" value="1"/>
</dbReference>
<dbReference type="PANTHER" id="PTHR11811">
    <property type="entry name" value="6-PHOSPHOGLUCONATE DEHYDROGENASE"/>
    <property type="match status" value="1"/>
</dbReference>
<gene>
    <name evidence="6" type="primary">gndA</name>
    <name evidence="6" type="ORF">GCM10017786_42790</name>
</gene>
<dbReference type="InterPro" id="IPR006114">
    <property type="entry name" value="6PGDH_C"/>
</dbReference>
<dbReference type="Proteomes" id="UP000605897">
    <property type="component" value="Unassembled WGS sequence"/>
</dbReference>
<dbReference type="InterPro" id="IPR006183">
    <property type="entry name" value="Pgluconate_DH"/>
</dbReference>
<dbReference type="InterPro" id="IPR015815">
    <property type="entry name" value="HIBADH-related"/>
</dbReference>
<dbReference type="SUPFAM" id="SSF48179">
    <property type="entry name" value="6-phosphogluconate dehydrogenase C-terminal domain-like"/>
    <property type="match status" value="1"/>
</dbReference>
<evidence type="ECO:0000256" key="1">
    <source>
        <dbReference type="ARBA" id="ARBA00008419"/>
    </source>
</evidence>
<feature type="domain" description="6-phosphogluconate dehydrogenase C-terminal" evidence="5">
    <location>
        <begin position="166"/>
        <end position="292"/>
    </location>
</feature>
<evidence type="ECO:0000256" key="4">
    <source>
        <dbReference type="ARBA" id="ARBA00023064"/>
    </source>
</evidence>
<dbReference type="PIRSF" id="PIRSF000103">
    <property type="entry name" value="HIBADH"/>
    <property type="match status" value="1"/>
</dbReference>
<organism evidence="6 7">
    <name type="scientific">Amycolatopsis deserti</name>
    <dbReference type="NCBI Taxonomy" id="185696"/>
    <lineage>
        <taxon>Bacteria</taxon>
        <taxon>Bacillati</taxon>
        <taxon>Actinomycetota</taxon>
        <taxon>Actinomycetes</taxon>
        <taxon>Pseudonocardiales</taxon>
        <taxon>Pseudonocardiaceae</taxon>
        <taxon>Amycolatopsis</taxon>
    </lineage>
</organism>
<dbReference type="InterPro" id="IPR002204">
    <property type="entry name" value="3-OH-isobutyrate_DH-rel_CS"/>
</dbReference>
<keyword evidence="4" id="KW-0311">Gluconate utilization</keyword>
<dbReference type="InterPro" id="IPR006115">
    <property type="entry name" value="6PGDH_NADP-bd"/>
</dbReference>
<comment type="similarity">
    <text evidence="1">Belongs to the 6-phosphogluconate dehydrogenase family.</text>
</comment>
<sequence length="294" mass="29939">MQLGLVGLGRMGGPMARRLAEAGHEVIGADSSPAAAERARAEGTSVTGSLGDLVAALTPPRAVWVMVPPPATGGVLAELTRLLADGDLVVDGGNSDWREAAGRAARLAESGVRFLDVGVSGGQWGWRHGYGLTVGGAAEDAERIHPVLGALAAPDAVAVVGPTGAGHFVKAVHNAVEYGLMQAYAEGFALLSARDGLDPLTALRVWQAGCSARSFLLEQTVDALAADPALAGVGSAVADSGMGRWTAEEAVRQGIATPVLTAALQARFASRDDDRAANRLLVAARARIGGHAHV</sequence>
<dbReference type="PRINTS" id="PR00076">
    <property type="entry name" value="6PGDHDRGNASE"/>
</dbReference>
<protein>
    <submittedName>
        <fullName evidence="6">6-phosphogluconate dehydrogenase</fullName>
    </submittedName>
</protein>
<dbReference type="NCBIfam" id="NF007161">
    <property type="entry name" value="PRK09599.1"/>
    <property type="match status" value="1"/>
</dbReference>
<comment type="caution">
    <text evidence="6">The sequence shown here is derived from an EMBL/GenBank/DDBJ whole genome shotgun (WGS) entry which is preliminary data.</text>
</comment>
<proteinExistence type="inferred from homology"/>
<dbReference type="RefSeq" id="WP_191246409.1">
    <property type="nucleotide sequence ID" value="NZ_BNAU01000005.1"/>
</dbReference>